<evidence type="ECO:0000256" key="1">
    <source>
        <dbReference type="SAM" id="MobiDB-lite"/>
    </source>
</evidence>
<feature type="region of interest" description="Disordered" evidence="1">
    <location>
        <begin position="1"/>
        <end position="58"/>
    </location>
</feature>
<dbReference type="OrthoDB" id="6613063at2759"/>
<name>A0A1E3JZK8_9TREE</name>
<evidence type="ECO:0000313" key="3">
    <source>
        <dbReference type="Proteomes" id="UP000094819"/>
    </source>
</evidence>
<dbReference type="RefSeq" id="XP_019034404.1">
    <property type="nucleotide sequence ID" value="XM_019173699.1"/>
</dbReference>
<protein>
    <submittedName>
        <fullName evidence="2">Uncharacterized protein</fullName>
    </submittedName>
</protein>
<gene>
    <name evidence="2" type="ORF">L198_01536</name>
</gene>
<sequence>MNEDQESENEGRGGDLVIDDEPRGEDVEDDIEQRSQQMSSQGLRHGVSGGNLLVAGDERGNVSVMVSKTSKTSLTRLSETPPSHPILKCSTAHHPRSAKLPALSTLPDANDSDAEDERAGEVVPGDEEMKTKPPATRIKVVMVKVMVGMEAVETKAMTLASGYTVDDQTARERLMLYNWKVQNNVTRKAFDNLPLPSMSGYSSKRAAADLDSLLPAKRFSDDRLTMKYDRCPANHISYTGPHSEKEECPKCKAPRKINGKASAQWEYILLKPRLQLLFHHPQRNEHEIGLSIFSKKTICFGQLLNVITVELPSHPSTPQDGPPKTFILAHLRRAATTKQKIGTRQWYWYEGFAAEELVDLGSVNELVGRVKSLRKPRRIYIIDRGTEASRVDIVM</sequence>
<feature type="region of interest" description="Disordered" evidence="1">
    <location>
        <begin position="102"/>
        <end position="131"/>
    </location>
</feature>
<keyword evidence="3" id="KW-1185">Reference proteome</keyword>
<dbReference type="Proteomes" id="UP000094819">
    <property type="component" value="Unassembled WGS sequence"/>
</dbReference>
<dbReference type="GeneID" id="30190749"/>
<organism evidence="2 3">
    <name type="scientific">Cryptococcus wingfieldii CBS 7118</name>
    <dbReference type="NCBI Taxonomy" id="1295528"/>
    <lineage>
        <taxon>Eukaryota</taxon>
        <taxon>Fungi</taxon>
        <taxon>Dikarya</taxon>
        <taxon>Basidiomycota</taxon>
        <taxon>Agaricomycotina</taxon>
        <taxon>Tremellomycetes</taxon>
        <taxon>Tremellales</taxon>
        <taxon>Cryptococcaceae</taxon>
        <taxon>Cryptococcus</taxon>
    </lineage>
</organism>
<reference evidence="2 3" key="1">
    <citation type="submission" date="2016-06" db="EMBL/GenBank/DDBJ databases">
        <title>Evolution of pathogenesis and genome organization in the Tremellales.</title>
        <authorList>
            <person name="Cuomo C."/>
            <person name="Litvintseva A."/>
            <person name="Heitman J."/>
            <person name="Chen Y."/>
            <person name="Sun S."/>
            <person name="Springer D."/>
            <person name="Dromer F."/>
            <person name="Young S."/>
            <person name="Zeng Q."/>
            <person name="Chapman S."/>
            <person name="Gujja S."/>
            <person name="Saif S."/>
            <person name="Birren B."/>
        </authorList>
    </citation>
    <scope>NUCLEOTIDE SEQUENCE [LARGE SCALE GENOMIC DNA]</scope>
    <source>
        <strain evidence="2 3">CBS 7118</strain>
    </source>
</reference>
<accession>A0A1E3JZK8</accession>
<proteinExistence type="predicted"/>
<dbReference type="AlphaFoldDB" id="A0A1E3JZK8"/>
<evidence type="ECO:0000313" key="2">
    <source>
        <dbReference type="EMBL" id="ODO06304.1"/>
    </source>
</evidence>
<dbReference type="EMBL" id="AWGH01000003">
    <property type="protein sequence ID" value="ODO06304.1"/>
    <property type="molecule type" value="Genomic_DNA"/>
</dbReference>
<comment type="caution">
    <text evidence="2">The sequence shown here is derived from an EMBL/GenBank/DDBJ whole genome shotgun (WGS) entry which is preliminary data.</text>
</comment>